<keyword evidence="4 9" id="KW-0547">Nucleotide-binding</keyword>
<evidence type="ECO:0000256" key="2">
    <source>
        <dbReference type="ARBA" id="ARBA00022679"/>
    </source>
</evidence>
<reference evidence="11 12" key="1">
    <citation type="journal article" date="2016" name="Nat. Commun.">
        <title>Thousands of microbial genomes shed light on interconnected biogeochemical processes in an aquifer system.</title>
        <authorList>
            <person name="Anantharaman K."/>
            <person name="Brown C.T."/>
            <person name="Hug L.A."/>
            <person name="Sharon I."/>
            <person name="Castelle C.J."/>
            <person name="Probst A.J."/>
            <person name="Thomas B.C."/>
            <person name="Singh A."/>
            <person name="Wilkins M.J."/>
            <person name="Karaoz U."/>
            <person name="Brodie E.L."/>
            <person name="Williams K.H."/>
            <person name="Hubbard S.S."/>
            <person name="Banfield J.F."/>
        </authorList>
    </citation>
    <scope>NUCLEOTIDE SEQUENCE [LARGE SCALE GENOMIC DNA]</scope>
</reference>
<comment type="pathway">
    <text evidence="9">Cofactor biosynthesis; coenzyme A biosynthesis; CoA from (R)-pantothenate: step 4/5.</text>
</comment>
<keyword evidence="1 9" id="KW-0963">Cytoplasm</keyword>
<feature type="binding site" evidence="9">
    <location>
        <position position="74"/>
    </location>
    <ligand>
        <name>substrate</name>
    </ligand>
</feature>
<dbReference type="Gene3D" id="3.40.50.620">
    <property type="entry name" value="HUPs"/>
    <property type="match status" value="1"/>
</dbReference>
<comment type="subunit">
    <text evidence="9">Homohexamer.</text>
</comment>
<feature type="site" description="Transition state stabilizer" evidence="9">
    <location>
        <position position="18"/>
    </location>
</feature>
<dbReference type="HAMAP" id="MF_00151">
    <property type="entry name" value="PPAT_bact"/>
    <property type="match status" value="1"/>
</dbReference>
<feature type="binding site" evidence="9">
    <location>
        <position position="42"/>
    </location>
    <ligand>
        <name>substrate</name>
    </ligand>
</feature>
<protein>
    <recommendedName>
        <fullName evidence="9">Phosphopantetheine adenylyltransferase</fullName>
        <ecNumber evidence="9">2.7.7.3</ecNumber>
    </recommendedName>
    <alternativeName>
        <fullName evidence="9">Dephospho-CoA pyrophosphorylase</fullName>
    </alternativeName>
    <alternativeName>
        <fullName evidence="9">Pantetheine-phosphate adenylyltransferase</fullName>
        <shortName evidence="9">PPAT</shortName>
    </alternativeName>
</protein>
<keyword evidence="6 9" id="KW-0460">Magnesium</keyword>
<dbReference type="Proteomes" id="UP000179266">
    <property type="component" value="Unassembled WGS sequence"/>
</dbReference>
<dbReference type="EC" id="2.7.7.3" evidence="9"/>
<evidence type="ECO:0000259" key="10">
    <source>
        <dbReference type="Pfam" id="PF01467"/>
    </source>
</evidence>
<dbReference type="NCBIfam" id="TIGR01510">
    <property type="entry name" value="coaD_prev_kdtB"/>
    <property type="match status" value="1"/>
</dbReference>
<dbReference type="GO" id="GO:0015937">
    <property type="term" value="P:coenzyme A biosynthetic process"/>
    <property type="evidence" value="ECO:0007669"/>
    <property type="project" value="UniProtKB-UniRule"/>
</dbReference>
<feature type="binding site" evidence="9">
    <location>
        <position position="88"/>
    </location>
    <ligand>
        <name>substrate</name>
    </ligand>
</feature>
<dbReference type="Pfam" id="PF01467">
    <property type="entry name" value="CTP_transf_like"/>
    <property type="match status" value="1"/>
</dbReference>
<dbReference type="CDD" id="cd02163">
    <property type="entry name" value="PPAT"/>
    <property type="match status" value="1"/>
</dbReference>
<feature type="binding site" evidence="9">
    <location>
        <position position="99"/>
    </location>
    <ligand>
        <name>ATP</name>
        <dbReference type="ChEBI" id="CHEBI:30616"/>
    </ligand>
</feature>
<evidence type="ECO:0000313" key="12">
    <source>
        <dbReference type="Proteomes" id="UP000179266"/>
    </source>
</evidence>
<gene>
    <name evidence="9" type="primary">coaD</name>
    <name evidence="11" type="ORF">A2161_18115</name>
</gene>
<dbReference type="SUPFAM" id="SSF52374">
    <property type="entry name" value="Nucleotidylyl transferase"/>
    <property type="match status" value="1"/>
</dbReference>
<dbReference type="AlphaFoldDB" id="A0A1F7RSP7"/>
<dbReference type="GO" id="GO:0004595">
    <property type="term" value="F:pantetheine-phosphate adenylyltransferase activity"/>
    <property type="evidence" value="ECO:0007669"/>
    <property type="project" value="UniProtKB-UniRule"/>
</dbReference>
<name>A0A1F7RSP7_9BACT</name>
<accession>A0A1F7RSP7</accession>
<evidence type="ECO:0000256" key="8">
    <source>
        <dbReference type="ARBA" id="ARBA00029346"/>
    </source>
</evidence>
<dbReference type="NCBIfam" id="TIGR00125">
    <property type="entry name" value="cyt_tran_rel"/>
    <property type="match status" value="1"/>
</dbReference>
<dbReference type="GO" id="GO:0005737">
    <property type="term" value="C:cytoplasm"/>
    <property type="evidence" value="ECO:0007669"/>
    <property type="project" value="UniProtKB-SubCell"/>
</dbReference>
<dbReference type="InterPro" id="IPR014729">
    <property type="entry name" value="Rossmann-like_a/b/a_fold"/>
</dbReference>
<comment type="caution">
    <text evidence="11">The sequence shown here is derived from an EMBL/GenBank/DDBJ whole genome shotgun (WGS) entry which is preliminary data.</text>
</comment>
<organism evidence="11 12">
    <name type="scientific">Candidatus Schekmanbacteria bacterium RBG_13_48_7</name>
    <dbReference type="NCBI Taxonomy" id="1817878"/>
    <lineage>
        <taxon>Bacteria</taxon>
        <taxon>Candidatus Schekmaniibacteriota</taxon>
    </lineage>
</organism>
<comment type="similarity">
    <text evidence="9">Belongs to the bacterial CoaD family.</text>
</comment>
<feature type="binding site" evidence="9">
    <location>
        <begin position="10"/>
        <end position="11"/>
    </location>
    <ligand>
        <name>ATP</name>
        <dbReference type="ChEBI" id="CHEBI:30616"/>
    </ligand>
</feature>
<proteinExistence type="inferred from homology"/>
<comment type="subcellular location">
    <subcellularLocation>
        <location evidence="9">Cytoplasm</location>
    </subcellularLocation>
</comment>
<comment type="catalytic activity">
    <reaction evidence="8 9">
        <text>(R)-4'-phosphopantetheine + ATP + H(+) = 3'-dephospho-CoA + diphosphate</text>
        <dbReference type="Rhea" id="RHEA:19801"/>
        <dbReference type="ChEBI" id="CHEBI:15378"/>
        <dbReference type="ChEBI" id="CHEBI:30616"/>
        <dbReference type="ChEBI" id="CHEBI:33019"/>
        <dbReference type="ChEBI" id="CHEBI:57328"/>
        <dbReference type="ChEBI" id="CHEBI:61723"/>
        <dbReference type="EC" id="2.7.7.3"/>
    </reaction>
</comment>
<dbReference type="PANTHER" id="PTHR21342:SF1">
    <property type="entry name" value="PHOSPHOPANTETHEINE ADENYLYLTRANSFERASE"/>
    <property type="match status" value="1"/>
</dbReference>
<keyword evidence="3 9" id="KW-0548">Nucleotidyltransferase</keyword>
<keyword evidence="5 9" id="KW-0067">ATP-binding</keyword>
<dbReference type="EMBL" id="MGDD01000249">
    <property type="protein sequence ID" value="OGL43917.1"/>
    <property type="molecule type" value="Genomic_DNA"/>
</dbReference>
<evidence type="ECO:0000256" key="5">
    <source>
        <dbReference type="ARBA" id="ARBA00022840"/>
    </source>
</evidence>
<evidence type="ECO:0000256" key="4">
    <source>
        <dbReference type="ARBA" id="ARBA00022741"/>
    </source>
</evidence>
<dbReference type="InterPro" id="IPR004821">
    <property type="entry name" value="Cyt_trans-like"/>
</dbReference>
<feature type="domain" description="Cytidyltransferase-like" evidence="10">
    <location>
        <begin position="6"/>
        <end position="134"/>
    </location>
</feature>
<evidence type="ECO:0000256" key="1">
    <source>
        <dbReference type="ARBA" id="ARBA00022490"/>
    </source>
</evidence>
<dbReference type="InterPro" id="IPR001980">
    <property type="entry name" value="PPAT"/>
</dbReference>
<evidence type="ECO:0000256" key="6">
    <source>
        <dbReference type="ARBA" id="ARBA00022842"/>
    </source>
</evidence>
<evidence type="ECO:0000256" key="7">
    <source>
        <dbReference type="ARBA" id="ARBA00022993"/>
    </source>
</evidence>
<dbReference type="GO" id="GO:0005524">
    <property type="term" value="F:ATP binding"/>
    <property type="evidence" value="ECO:0007669"/>
    <property type="project" value="UniProtKB-KW"/>
</dbReference>
<keyword evidence="7 9" id="KW-0173">Coenzyme A biosynthesis</keyword>
<dbReference type="PANTHER" id="PTHR21342">
    <property type="entry name" value="PHOSPHOPANTETHEINE ADENYLYLTRANSFERASE"/>
    <property type="match status" value="1"/>
</dbReference>
<keyword evidence="2 9" id="KW-0808">Transferase</keyword>
<sequence length="161" mass="17967">MDVTAVYPGSFDPLTNGHLDLIVRGSKIFSKLIVAVTDNPSKTLLFSPEERIEMIREAVSHFDNVVTDQFHGLLVNYLNNVGGRVILRGLRAVSDFEFEFQMALMNRRLCETVETIFMMPHETYSYLSSGLVKEICALGGDISGLVPSNVKDILIKKLDSL</sequence>
<evidence type="ECO:0000256" key="9">
    <source>
        <dbReference type="HAMAP-Rule" id="MF_00151"/>
    </source>
</evidence>
<evidence type="ECO:0000313" key="11">
    <source>
        <dbReference type="EMBL" id="OGL43917.1"/>
    </source>
</evidence>
<evidence type="ECO:0000256" key="3">
    <source>
        <dbReference type="ARBA" id="ARBA00022695"/>
    </source>
</evidence>
<comment type="cofactor">
    <cofactor evidence="9">
        <name>Mg(2+)</name>
        <dbReference type="ChEBI" id="CHEBI:18420"/>
    </cofactor>
</comment>
<feature type="binding site" evidence="9">
    <location>
        <begin position="124"/>
        <end position="130"/>
    </location>
    <ligand>
        <name>ATP</name>
        <dbReference type="ChEBI" id="CHEBI:30616"/>
    </ligand>
</feature>
<feature type="binding site" evidence="9">
    <location>
        <position position="10"/>
    </location>
    <ligand>
        <name>substrate</name>
    </ligand>
</feature>
<feature type="binding site" evidence="9">
    <location>
        <position position="18"/>
    </location>
    <ligand>
        <name>ATP</name>
        <dbReference type="ChEBI" id="CHEBI:30616"/>
    </ligand>
</feature>
<dbReference type="UniPathway" id="UPA00241">
    <property type="reaction ID" value="UER00355"/>
</dbReference>
<comment type="function">
    <text evidence="9">Reversibly transfers an adenylyl group from ATP to 4'-phosphopantetheine, yielding dephospho-CoA (dPCoA) and pyrophosphate.</text>
</comment>
<feature type="binding site" evidence="9">
    <location>
        <begin position="89"/>
        <end position="91"/>
    </location>
    <ligand>
        <name>ATP</name>
        <dbReference type="ChEBI" id="CHEBI:30616"/>
    </ligand>
</feature>
<dbReference type="PRINTS" id="PR01020">
    <property type="entry name" value="LPSBIOSNTHSS"/>
</dbReference>